<feature type="region of interest" description="Disordered" evidence="5">
    <location>
        <begin position="44"/>
        <end position="108"/>
    </location>
</feature>
<feature type="compositionally biased region" description="Basic residues" evidence="5">
    <location>
        <begin position="45"/>
        <end position="58"/>
    </location>
</feature>
<dbReference type="PANTHER" id="PTHR14577:SF0">
    <property type="entry name" value="NUCLEOLAR PROTEIN 12"/>
    <property type="match status" value="1"/>
</dbReference>
<reference evidence="6 8" key="1">
    <citation type="journal article" date="2018" name="MBio">
        <title>Comparative Genomics Reveals the Core Gene Toolbox for the Fungus-Insect Symbiosis.</title>
        <authorList>
            <person name="Wang Y."/>
            <person name="Stata M."/>
            <person name="Wang W."/>
            <person name="Stajich J.E."/>
            <person name="White M.M."/>
            <person name="Moncalvo J.M."/>
        </authorList>
    </citation>
    <scope>NUCLEOTIDE SEQUENCE [LARGE SCALE GENOMIC DNA]</scope>
    <source>
        <strain evidence="6 8">AUS-126-30</strain>
    </source>
</reference>
<dbReference type="Proteomes" id="UP000245591">
    <property type="component" value="Unassembled WGS sequence"/>
</dbReference>
<gene>
    <name evidence="7" type="ORF">BB558_005623</name>
    <name evidence="6" type="ORF">BB558_007191</name>
</gene>
<dbReference type="EMBL" id="MBFU01001100">
    <property type="protein sequence ID" value="PVZ96882.1"/>
    <property type="molecule type" value="Genomic_DNA"/>
</dbReference>
<protein>
    <recommendedName>
        <fullName evidence="9">Ribosomal RNA-processing protein 17</fullName>
    </recommendedName>
</protein>
<name>A0A2U1IVY2_SMIAN</name>
<accession>A0A2U1IVY2</accession>
<evidence type="ECO:0000256" key="4">
    <source>
        <dbReference type="ARBA" id="ARBA00023242"/>
    </source>
</evidence>
<dbReference type="GO" id="GO:0019843">
    <property type="term" value="F:rRNA binding"/>
    <property type="evidence" value="ECO:0007669"/>
    <property type="project" value="TreeGrafter"/>
</dbReference>
<keyword evidence="3" id="KW-0175">Coiled coil</keyword>
<evidence type="ECO:0000256" key="3">
    <source>
        <dbReference type="ARBA" id="ARBA00023054"/>
    </source>
</evidence>
<comment type="caution">
    <text evidence="6">The sequence shown here is derived from an EMBL/GenBank/DDBJ whole genome shotgun (WGS) entry which is preliminary data.</text>
</comment>
<dbReference type="PANTHER" id="PTHR14577">
    <property type="entry name" value="NUCLEOLAR PROTEIN 12"/>
    <property type="match status" value="1"/>
</dbReference>
<dbReference type="GO" id="GO:0005730">
    <property type="term" value="C:nucleolus"/>
    <property type="evidence" value="ECO:0007669"/>
    <property type="project" value="UniProtKB-SubCell"/>
</dbReference>
<comment type="subcellular location">
    <subcellularLocation>
        <location evidence="1">Nucleus</location>
        <location evidence="1">Nucleolus</location>
    </subcellularLocation>
</comment>
<dbReference type="EMBL" id="MBFU01000556">
    <property type="protein sequence ID" value="PVZ98365.1"/>
    <property type="molecule type" value="Genomic_DNA"/>
</dbReference>
<evidence type="ECO:0000256" key="5">
    <source>
        <dbReference type="SAM" id="MobiDB-lite"/>
    </source>
</evidence>
<dbReference type="InterPro" id="IPR019186">
    <property type="entry name" value="Nucleolar_protein_12"/>
</dbReference>
<proteinExistence type="inferred from homology"/>
<keyword evidence="4" id="KW-0539">Nucleus</keyword>
<evidence type="ECO:0000313" key="7">
    <source>
        <dbReference type="EMBL" id="PVZ98365.1"/>
    </source>
</evidence>
<evidence type="ECO:0000313" key="6">
    <source>
        <dbReference type="EMBL" id="PVZ96882.1"/>
    </source>
</evidence>
<sequence>MGLRNNENILFKGQKVYQKKRKQKELQVEEIKYDPDARKDFLTGFHKRKKERKQAKIKLAKERDSKELKEMKKEQREERKQKIKEAVRNNVGADQSEHESDSTKTNNRILQSKKFKTTVTIIDNFSIDSNNNLEKLLTPKDIIQNLKK</sequence>
<organism evidence="6 8">
    <name type="scientific">Smittium angustum</name>
    <dbReference type="NCBI Taxonomy" id="133377"/>
    <lineage>
        <taxon>Eukaryota</taxon>
        <taxon>Fungi</taxon>
        <taxon>Fungi incertae sedis</taxon>
        <taxon>Zoopagomycota</taxon>
        <taxon>Kickxellomycotina</taxon>
        <taxon>Harpellomycetes</taxon>
        <taxon>Harpellales</taxon>
        <taxon>Legeriomycetaceae</taxon>
        <taxon>Smittium</taxon>
    </lineage>
</organism>
<keyword evidence="8" id="KW-1185">Reference proteome</keyword>
<comment type="similarity">
    <text evidence="2">Belongs to the RRP17 family.</text>
</comment>
<feature type="compositionally biased region" description="Basic and acidic residues" evidence="5">
    <location>
        <begin position="59"/>
        <end position="87"/>
    </location>
</feature>
<evidence type="ECO:0000256" key="2">
    <source>
        <dbReference type="ARBA" id="ARBA00007175"/>
    </source>
</evidence>
<dbReference type="Pfam" id="PF09805">
    <property type="entry name" value="Nop25"/>
    <property type="match status" value="1"/>
</dbReference>
<evidence type="ECO:0000313" key="8">
    <source>
        <dbReference type="Proteomes" id="UP000245591"/>
    </source>
</evidence>
<evidence type="ECO:0008006" key="9">
    <source>
        <dbReference type="Google" id="ProtNLM"/>
    </source>
</evidence>
<evidence type="ECO:0000256" key="1">
    <source>
        <dbReference type="ARBA" id="ARBA00004604"/>
    </source>
</evidence>
<dbReference type="AlphaFoldDB" id="A0A2U1IVY2"/>